<evidence type="ECO:0000313" key="2">
    <source>
        <dbReference type="EMBL" id="KAG1802472.1"/>
    </source>
</evidence>
<keyword evidence="2" id="KW-0808">Transferase</keyword>
<reference evidence="2" key="1">
    <citation type="journal article" date="2020" name="New Phytol.">
        <title>Comparative genomics reveals dynamic genome evolution in host specialist ectomycorrhizal fungi.</title>
        <authorList>
            <person name="Lofgren L.A."/>
            <person name="Nguyen N.H."/>
            <person name="Vilgalys R."/>
            <person name="Ruytinx J."/>
            <person name="Liao H.L."/>
            <person name="Branco S."/>
            <person name="Kuo A."/>
            <person name="LaButti K."/>
            <person name="Lipzen A."/>
            <person name="Andreopoulos W."/>
            <person name="Pangilinan J."/>
            <person name="Riley R."/>
            <person name="Hundley H."/>
            <person name="Na H."/>
            <person name="Barry K."/>
            <person name="Grigoriev I.V."/>
            <person name="Stajich J.E."/>
            <person name="Kennedy P.G."/>
        </authorList>
    </citation>
    <scope>NUCLEOTIDE SEQUENCE</scope>
    <source>
        <strain evidence="2">MN1</strain>
    </source>
</reference>
<dbReference type="PROSITE" id="PS50011">
    <property type="entry name" value="PROTEIN_KINASE_DOM"/>
    <property type="match status" value="2"/>
</dbReference>
<comment type="caution">
    <text evidence="2">The sequence shown here is derived from an EMBL/GenBank/DDBJ whole genome shotgun (WGS) entry which is preliminary data.</text>
</comment>
<dbReference type="GeneID" id="64631273"/>
<dbReference type="SUPFAM" id="SSF56112">
    <property type="entry name" value="Protein kinase-like (PK-like)"/>
    <property type="match status" value="2"/>
</dbReference>
<dbReference type="PANTHER" id="PTHR44329">
    <property type="entry name" value="SERINE/THREONINE-PROTEIN KINASE TNNI3K-RELATED"/>
    <property type="match status" value="1"/>
</dbReference>
<dbReference type="GO" id="GO:0004674">
    <property type="term" value="F:protein serine/threonine kinase activity"/>
    <property type="evidence" value="ECO:0007669"/>
    <property type="project" value="TreeGrafter"/>
</dbReference>
<name>A0A9P7DTA3_9AGAM</name>
<keyword evidence="2" id="KW-0418">Kinase</keyword>
<dbReference type="Gene3D" id="1.10.510.10">
    <property type="entry name" value="Transferase(Phosphotransferase) domain 1"/>
    <property type="match status" value="2"/>
</dbReference>
<evidence type="ECO:0000259" key="1">
    <source>
        <dbReference type="PROSITE" id="PS50011"/>
    </source>
</evidence>
<dbReference type="Pfam" id="PF07714">
    <property type="entry name" value="PK_Tyr_Ser-Thr"/>
    <property type="match status" value="2"/>
</dbReference>
<dbReference type="InterPro" id="IPR001245">
    <property type="entry name" value="Ser-Thr/Tyr_kinase_cat_dom"/>
</dbReference>
<dbReference type="EMBL" id="JABBWG010000078">
    <property type="protein sequence ID" value="KAG1802472.1"/>
    <property type="molecule type" value="Genomic_DNA"/>
</dbReference>
<protein>
    <submittedName>
        <fullName evidence="2">Kinase-like domain-containing protein</fullName>
    </submittedName>
</protein>
<dbReference type="Proteomes" id="UP000807769">
    <property type="component" value="Unassembled WGS sequence"/>
</dbReference>
<dbReference type="InterPro" id="IPR000719">
    <property type="entry name" value="Prot_kinase_dom"/>
</dbReference>
<organism evidence="2 3">
    <name type="scientific">Suillus subaureus</name>
    <dbReference type="NCBI Taxonomy" id="48587"/>
    <lineage>
        <taxon>Eukaryota</taxon>
        <taxon>Fungi</taxon>
        <taxon>Dikarya</taxon>
        <taxon>Basidiomycota</taxon>
        <taxon>Agaricomycotina</taxon>
        <taxon>Agaricomycetes</taxon>
        <taxon>Agaricomycetidae</taxon>
        <taxon>Boletales</taxon>
        <taxon>Suillineae</taxon>
        <taxon>Suillaceae</taxon>
        <taxon>Suillus</taxon>
    </lineage>
</organism>
<dbReference type="OrthoDB" id="2672723at2759"/>
<dbReference type="InterPro" id="IPR011009">
    <property type="entry name" value="Kinase-like_dom_sf"/>
</dbReference>
<proteinExistence type="predicted"/>
<dbReference type="RefSeq" id="XP_041186291.1">
    <property type="nucleotide sequence ID" value="XM_041337257.1"/>
</dbReference>
<sequence length="392" mass="43473">MIAEQRYDTLSDFRFQISALEFGNPCTSGTINTNEGTKEVAVKVFKIDSGRAVEKYEKVWLRLSKHPTIVPLLGIAHVGLPLPVLISQWMPSGTLYTYLEQPINTITASNKVELVRGVADGLGYLHSENVVHGDLHPVSSGNVLVDGVGNPRLTDFGLATVVGDAELQLGTTTVTREFDVRWRAPEVIGVDPKDEPVRPNFKSDIYSFGGVMFFIVSGDIPWKEKKQPHIIIEYRKERLLLKCWSWNPDDRPEATEITCSDIHDDFTSQISALKLGNPCKSGSFATVYQFTIETSEGTKEVCLTTVPKLLNRSSDIHQAMRRELNVWIRVSKHQNIVPLLGTADVESPCPALVSQWMPSGTLDTYLEKHGTITTLAKAHLVRGVADGLGYRS</sequence>
<feature type="domain" description="Protein kinase" evidence="1">
    <location>
        <begin position="273"/>
        <end position="392"/>
    </location>
</feature>
<accession>A0A9P7DTA3</accession>
<feature type="domain" description="Protein kinase" evidence="1">
    <location>
        <begin position="1"/>
        <end position="266"/>
    </location>
</feature>
<dbReference type="GO" id="GO:0005524">
    <property type="term" value="F:ATP binding"/>
    <property type="evidence" value="ECO:0007669"/>
    <property type="project" value="InterPro"/>
</dbReference>
<keyword evidence="3" id="KW-1185">Reference proteome</keyword>
<evidence type="ECO:0000313" key="3">
    <source>
        <dbReference type="Proteomes" id="UP000807769"/>
    </source>
</evidence>
<dbReference type="AlphaFoldDB" id="A0A9P7DTA3"/>
<dbReference type="InterPro" id="IPR051681">
    <property type="entry name" value="Ser/Thr_Kinases-Pseudokinases"/>
</dbReference>
<gene>
    <name evidence="2" type="ORF">BJ212DRAFT_1397729</name>
</gene>